<protein>
    <recommendedName>
        <fullName evidence="3">HNH nuclease domain-containing protein</fullName>
    </recommendedName>
</protein>
<evidence type="ECO:0000256" key="1">
    <source>
        <dbReference type="SAM" id="MobiDB-lite"/>
    </source>
</evidence>
<accession>A0A0F9BRZ9</accession>
<dbReference type="Gene3D" id="1.10.10.60">
    <property type="entry name" value="Homeodomain-like"/>
    <property type="match status" value="1"/>
</dbReference>
<dbReference type="AlphaFoldDB" id="A0A0F9BRZ9"/>
<organism evidence="2">
    <name type="scientific">marine sediment metagenome</name>
    <dbReference type="NCBI Taxonomy" id="412755"/>
    <lineage>
        <taxon>unclassified sequences</taxon>
        <taxon>metagenomes</taxon>
        <taxon>ecological metagenomes</taxon>
    </lineage>
</organism>
<reference evidence="2" key="1">
    <citation type="journal article" date="2015" name="Nature">
        <title>Complex archaea that bridge the gap between prokaryotes and eukaryotes.</title>
        <authorList>
            <person name="Spang A."/>
            <person name="Saw J.H."/>
            <person name="Jorgensen S.L."/>
            <person name="Zaremba-Niedzwiedzka K."/>
            <person name="Martijn J."/>
            <person name="Lind A.E."/>
            <person name="van Eijk R."/>
            <person name="Schleper C."/>
            <person name="Guy L."/>
            <person name="Ettema T.J."/>
        </authorList>
    </citation>
    <scope>NUCLEOTIDE SEQUENCE</scope>
</reference>
<proteinExistence type="predicted"/>
<name>A0A0F9BRZ9_9ZZZZ</name>
<evidence type="ECO:0008006" key="3">
    <source>
        <dbReference type="Google" id="ProtNLM"/>
    </source>
</evidence>
<feature type="region of interest" description="Disordered" evidence="1">
    <location>
        <begin position="9"/>
        <end position="28"/>
    </location>
</feature>
<gene>
    <name evidence="2" type="ORF">LCGC14_2412920</name>
</gene>
<sequence length="226" mass="25278">MSVYWQLKSAKRNGDDRPTRSPHSVPPNDLALPHLWVSERLQAQALRARRGAAVSNYVSASPAAVRARSDYFWARVDQAQDGCWRWMGSWDDKHGPQMQFAHAGVKHRLPATRASLILHGVELDPDDVVYRTCRNGLCVSPEHLRIGDHEDNVAQRVALGRSAHGEGNGRAKLTEEDVTQIKRQLLRGVTRTELAAAYGVDSRAIWGIDAGRTWKHVDPAPKRSTR</sequence>
<dbReference type="EMBL" id="LAZR01036500">
    <property type="protein sequence ID" value="KKL24680.1"/>
    <property type="molecule type" value="Genomic_DNA"/>
</dbReference>
<evidence type="ECO:0000313" key="2">
    <source>
        <dbReference type="EMBL" id="KKL24680.1"/>
    </source>
</evidence>
<dbReference type="InterPro" id="IPR044925">
    <property type="entry name" value="His-Me_finger_sf"/>
</dbReference>
<comment type="caution">
    <text evidence="2">The sequence shown here is derived from an EMBL/GenBank/DDBJ whole genome shotgun (WGS) entry which is preliminary data.</text>
</comment>
<dbReference type="SUPFAM" id="SSF54060">
    <property type="entry name" value="His-Me finger endonucleases"/>
    <property type="match status" value="1"/>
</dbReference>